<evidence type="ECO:0000256" key="2">
    <source>
        <dbReference type="SAM" id="SignalP"/>
    </source>
</evidence>
<comment type="caution">
    <text evidence="3">The sequence shown here is derived from an EMBL/GenBank/DDBJ whole genome shotgun (WGS) entry which is preliminary data.</text>
</comment>
<accession>A0A3N0I7E4</accession>
<evidence type="ECO:0000256" key="1">
    <source>
        <dbReference type="SAM" id="MobiDB-lite"/>
    </source>
</evidence>
<dbReference type="Proteomes" id="UP000271472">
    <property type="component" value="Unassembled WGS sequence"/>
</dbReference>
<sequence length="197" mass="22345">MRNMRWQIARVMRIAIILTMAFALFAGLCACGSSHYTTGTEKSSSATSSSDGAKQNQDQYEDTWRQPKQATPETYVDPRWPTTNSQLLAIPEEQRWYNAWGSVETTCTIAGPVIDVYQATNEYGAPIFVNIGADYPDPDCVTLVIWADDEAEFDSTLHDIDHGNAWISVTSYLTTYNGYLQFSTDNYVEWTYWTEVR</sequence>
<name>A0A3N0I7E4_9ACTN</name>
<protein>
    <submittedName>
        <fullName evidence="3">Uncharacterized protein</fullName>
    </submittedName>
</protein>
<gene>
    <name evidence="3" type="ORF">DMP05_09225</name>
</gene>
<dbReference type="EMBL" id="QIBZ01000022">
    <property type="protein sequence ID" value="RNM32941.1"/>
    <property type="molecule type" value="Genomic_DNA"/>
</dbReference>
<dbReference type="PROSITE" id="PS51257">
    <property type="entry name" value="PROKAR_LIPOPROTEIN"/>
    <property type="match status" value="1"/>
</dbReference>
<proteinExistence type="predicted"/>
<organism evidence="3 4">
    <name type="scientific">Slackia isoflavoniconvertens</name>
    <dbReference type="NCBI Taxonomy" id="572010"/>
    <lineage>
        <taxon>Bacteria</taxon>
        <taxon>Bacillati</taxon>
        <taxon>Actinomycetota</taxon>
        <taxon>Coriobacteriia</taxon>
        <taxon>Eggerthellales</taxon>
        <taxon>Eggerthellaceae</taxon>
        <taxon>Slackia</taxon>
    </lineage>
</organism>
<evidence type="ECO:0000313" key="3">
    <source>
        <dbReference type="EMBL" id="RNM32941.1"/>
    </source>
</evidence>
<reference evidence="4" key="1">
    <citation type="submission" date="2018-05" db="EMBL/GenBank/DDBJ databases">
        <title>Genome Sequencing of selected type strains of the family Eggerthellaceae.</title>
        <authorList>
            <person name="Danylec N."/>
            <person name="Stoll D.A."/>
            <person name="Doetsch A."/>
            <person name="Huch M."/>
        </authorList>
    </citation>
    <scope>NUCLEOTIDE SEQUENCE [LARGE SCALE GENOMIC DNA]</scope>
    <source>
        <strain evidence="4">DSM 22006</strain>
    </source>
</reference>
<keyword evidence="4" id="KW-1185">Reference proteome</keyword>
<feature type="signal peptide" evidence="2">
    <location>
        <begin position="1"/>
        <end position="26"/>
    </location>
</feature>
<evidence type="ECO:0000313" key="4">
    <source>
        <dbReference type="Proteomes" id="UP000271472"/>
    </source>
</evidence>
<feature type="chain" id="PRO_5038939117" evidence="2">
    <location>
        <begin position="27"/>
        <end position="197"/>
    </location>
</feature>
<feature type="region of interest" description="Disordered" evidence="1">
    <location>
        <begin position="40"/>
        <end position="80"/>
    </location>
</feature>
<feature type="compositionally biased region" description="Low complexity" evidence="1">
    <location>
        <begin position="40"/>
        <end position="50"/>
    </location>
</feature>
<keyword evidence="2" id="KW-0732">Signal</keyword>
<dbReference type="AlphaFoldDB" id="A0A3N0I7E4"/>